<accession>A0A0D3I762</accession>
<dbReference type="SMART" id="SM01117">
    <property type="entry name" value="Cyt-b5"/>
    <property type="match status" value="1"/>
</dbReference>
<keyword evidence="4" id="KW-1185">Reference proteome</keyword>
<reference evidence="3" key="2">
    <citation type="submission" date="2024-10" db="UniProtKB">
        <authorList>
            <consortium name="EnsemblProtists"/>
        </authorList>
    </citation>
    <scope>IDENTIFICATION</scope>
</reference>
<comment type="similarity">
    <text evidence="1">Belongs to the cytochrome b5 family. MAPR subfamily.</text>
</comment>
<feature type="domain" description="Cytochrome b5 heme-binding" evidence="2">
    <location>
        <begin position="128"/>
        <end position="230"/>
    </location>
</feature>
<dbReference type="Gene3D" id="3.10.120.10">
    <property type="entry name" value="Cytochrome b5-like heme/steroid binding domain"/>
    <property type="match status" value="1"/>
</dbReference>
<dbReference type="InterPro" id="IPR001199">
    <property type="entry name" value="Cyt_B5-like_heme/steroid-bd"/>
</dbReference>
<evidence type="ECO:0000259" key="2">
    <source>
        <dbReference type="SMART" id="SM01117"/>
    </source>
</evidence>
<dbReference type="EnsemblProtists" id="EOD07097">
    <property type="protein sequence ID" value="EOD07097"/>
    <property type="gene ID" value="EMIHUDRAFT_432985"/>
</dbReference>
<organism evidence="3 4">
    <name type="scientific">Emiliania huxleyi (strain CCMP1516)</name>
    <dbReference type="NCBI Taxonomy" id="280463"/>
    <lineage>
        <taxon>Eukaryota</taxon>
        <taxon>Haptista</taxon>
        <taxon>Haptophyta</taxon>
        <taxon>Prymnesiophyceae</taxon>
        <taxon>Isochrysidales</taxon>
        <taxon>Noelaerhabdaceae</taxon>
        <taxon>Emiliania</taxon>
    </lineage>
</organism>
<dbReference type="HOGENOM" id="CLU_097356_0_0_1"/>
<evidence type="ECO:0000313" key="3">
    <source>
        <dbReference type="EnsemblProtists" id="EOD07097"/>
    </source>
</evidence>
<dbReference type="Proteomes" id="UP000013827">
    <property type="component" value="Unassembled WGS sequence"/>
</dbReference>
<protein>
    <recommendedName>
        <fullName evidence="2">Cytochrome b5 heme-binding domain-containing protein</fullName>
    </recommendedName>
</protein>
<dbReference type="Pfam" id="PF00173">
    <property type="entry name" value="Cyt-b5"/>
    <property type="match status" value="1"/>
</dbReference>
<dbReference type="KEGG" id="ehx:EMIHUDRAFT_432985"/>
<evidence type="ECO:0000256" key="1">
    <source>
        <dbReference type="ARBA" id="ARBA00038357"/>
    </source>
</evidence>
<sequence length="260" mass="28473">MTTATMATATMTTATMSDKLLAPLEKSRDARTGCLKNVCLFLLSLSVLVPLGLVASAAVAGRPLTHQGVTQPLSGLNFALMRFARDISRAKARRRRFNQRYALVPLLLGKEEPLPLGDPDSCVGCISFTRDELAEFDGRPLPDGSPSPLYLSVLGRVYDVSSGGAFYGPGKSYHKLVGKDATRAFCTGCLAPSCLISSTAHLSETQRREAHRWVELYEWHDKYTLVGRLREEAADPAEEEMALFHALEAELSGNHRPFEM</sequence>
<dbReference type="InterPro" id="IPR036400">
    <property type="entry name" value="Cyt_B5-like_heme/steroid_sf"/>
</dbReference>
<dbReference type="GO" id="GO:0016020">
    <property type="term" value="C:membrane"/>
    <property type="evidence" value="ECO:0007669"/>
    <property type="project" value="TreeGrafter"/>
</dbReference>
<dbReference type="PANTHER" id="PTHR10281">
    <property type="entry name" value="MEMBRANE-ASSOCIATED PROGESTERONE RECEPTOR COMPONENT-RELATED"/>
    <property type="match status" value="1"/>
</dbReference>
<reference evidence="4" key="1">
    <citation type="journal article" date="2013" name="Nature">
        <title>Pan genome of the phytoplankton Emiliania underpins its global distribution.</title>
        <authorList>
            <person name="Read B.A."/>
            <person name="Kegel J."/>
            <person name="Klute M.J."/>
            <person name="Kuo A."/>
            <person name="Lefebvre S.C."/>
            <person name="Maumus F."/>
            <person name="Mayer C."/>
            <person name="Miller J."/>
            <person name="Monier A."/>
            <person name="Salamov A."/>
            <person name="Young J."/>
            <person name="Aguilar M."/>
            <person name="Claverie J.M."/>
            <person name="Frickenhaus S."/>
            <person name="Gonzalez K."/>
            <person name="Herman E.K."/>
            <person name="Lin Y.C."/>
            <person name="Napier J."/>
            <person name="Ogata H."/>
            <person name="Sarno A.F."/>
            <person name="Shmutz J."/>
            <person name="Schroeder D."/>
            <person name="de Vargas C."/>
            <person name="Verret F."/>
            <person name="von Dassow P."/>
            <person name="Valentin K."/>
            <person name="Van de Peer Y."/>
            <person name="Wheeler G."/>
            <person name="Dacks J.B."/>
            <person name="Delwiche C.F."/>
            <person name="Dyhrman S.T."/>
            <person name="Glockner G."/>
            <person name="John U."/>
            <person name="Richards T."/>
            <person name="Worden A.Z."/>
            <person name="Zhang X."/>
            <person name="Grigoriev I.V."/>
            <person name="Allen A.E."/>
            <person name="Bidle K."/>
            <person name="Borodovsky M."/>
            <person name="Bowler C."/>
            <person name="Brownlee C."/>
            <person name="Cock J.M."/>
            <person name="Elias M."/>
            <person name="Gladyshev V.N."/>
            <person name="Groth M."/>
            <person name="Guda C."/>
            <person name="Hadaegh A."/>
            <person name="Iglesias-Rodriguez M.D."/>
            <person name="Jenkins J."/>
            <person name="Jones B.M."/>
            <person name="Lawson T."/>
            <person name="Leese F."/>
            <person name="Lindquist E."/>
            <person name="Lobanov A."/>
            <person name="Lomsadze A."/>
            <person name="Malik S.B."/>
            <person name="Marsh M.E."/>
            <person name="Mackinder L."/>
            <person name="Mock T."/>
            <person name="Mueller-Roeber B."/>
            <person name="Pagarete A."/>
            <person name="Parker M."/>
            <person name="Probert I."/>
            <person name="Quesneville H."/>
            <person name="Raines C."/>
            <person name="Rensing S.A."/>
            <person name="Riano-Pachon D.M."/>
            <person name="Richier S."/>
            <person name="Rokitta S."/>
            <person name="Shiraiwa Y."/>
            <person name="Soanes D.M."/>
            <person name="van der Giezen M."/>
            <person name="Wahlund T.M."/>
            <person name="Williams B."/>
            <person name="Wilson W."/>
            <person name="Wolfe G."/>
            <person name="Wurch L.L."/>
        </authorList>
    </citation>
    <scope>NUCLEOTIDE SEQUENCE</scope>
</reference>
<dbReference type="PANTHER" id="PTHR10281:SF76">
    <property type="entry name" value="CALCUTTA CUP-RELATED"/>
    <property type="match status" value="1"/>
</dbReference>
<dbReference type="RefSeq" id="XP_005759526.1">
    <property type="nucleotide sequence ID" value="XM_005759469.1"/>
</dbReference>
<dbReference type="GeneID" id="17253292"/>
<dbReference type="InterPro" id="IPR050577">
    <property type="entry name" value="MAPR/NEUFC/NENF-like"/>
</dbReference>
<dbReference type="SUPFAM" id="SSF55856">
    <property type="entry name" value="Cytochrome b5-like heme/steroid binding domain"/>
    <property type="match status" value="1"/>
</dbReference>
<evidence type="ECO:0000313" key="4">
    <source>
        <dbReference type="Proteomes" id="UP000013827"/>
    </source>
</evidence>
<dbReference type="PaxDb" id="2903-EOD07097"/>
<proteinExistence type="inferred from homology"/>
<dbReference type="eggNOG" id="KOG1108">
    <property type="taxonomic scope" value="Eukaryota"/>
</dbReference>
<name>A0A0D3I762_EMIH1</name>
<dbReference type="AlphaFoldDB" id="A0A0D3I762"/>
<dbReference type="GO" id="GO:0012505">
    <property type="term" value="C:endomembrane system"/>
    <property type="evidence" value="ECO:0007669"/>
    <property type="project" value="TreeGrafter"/>
</dbReference>